<dbReference type="Proteomes" id="UP000028602">
    <property type="component" value="Unassembled WGS sequence"/>
</dbReference>
<name>A0A085JPZ7_9GAMM</name>
<dbReference type="EMBL" id="JMPR01000004">
    <property type="protein sequence ID" value="KFD22543.1"/>
    <property type="molecule type" value="Genomic_DNA"/>
</dbReference>
<proteinExistence type="predicted"/>
<keyword evidence="2" id="KW-1185">Reference proteome</keyword>
<gene>
    <name evidence="1" type="ORF">GTPT_0116</name>
</gene>
<sequence>MTSSDPLEKSIIQTIGPAPGNRYARFCEKITFSDSTGKPLLALRHVVRQPASHAQLANNILLNYKKSVIL</sequence>
<evidence type="ECO:0000313" key="1">
    <source>
        <dbReference type="EMBL" id="KFD22543.1"/>
    </source>
</evidence>
<evidence type="ECO:0000313" key="2">
    <source>
        <dbReference type="Proteomes" id="UP000028602"/>
    </source>
</evidence>
<dbReference type="AlphaFoldDB" id="A0A085JPZ7"/>
<comment type="caution">
    <text evidence="1">The sequence shown here is derived from an EMBL/GenBank/DDBJ whole genome shotgun (WGS) entry which is preliminary data.</text>
</comment>
<reference evidence="1 2" key="1">
    <citation type="submission" date="2014-05" db="EMBL/GenBank/DDBJ databases">
        <title>ATOL: Assembling a taxonomically balanced genome-scale reconstruction of the evolutionary history of the Enterobacteriaceae.</title>
        <authorList>
            <person name="Plunkett G.III."/>
            <person name="Neeno-Eckwall E.C."/>
            <person name="Glasner J.D."/>
            <person name="Perna N.T."/>
        </authorList>
    </citation>
    <scope>NUCLEOTIDE SEQUENCE [LARGE SCALE GENOMIC DNA]</scope>
    <source>
        <strain evidence="1 2">ATCC 33301</strain>
    </source>
</reference>
<organism evidence="1 2">
    <name type="scientific">Tatumella ptyseos ATCC 33301</name>
    <dbReference type="NCBI Taxonomy" id="1005995"/>
    <lineage>
        <taxon>Bacteria</taxon>
        <taxon>Pseudomonadati</taxon>
        <taxon>Pseudomonadota</taxon>
        <taxon>Gammaproteobacteria</taxon>
        <taxon>Enterobacterales</taxon>
        <taxon>Erwiniaceae</taxon>
        <taxon>Tatumella</taxon>
    </lineage>
</organism>
<protein>
    <submittedName>
        <fullName evidence="1">Uncharacterized protein</fullName>
    </submittedName>
</protein>
<accession>A0A085JPZ7</accession>